<keyword evidence="4 7" id="KW-0812">Transmembrane</keyword>
<feature type="transmembrane region" description="Helical" evidence="7">
    <location>
        <begin position="56"/>
        <end position="77"/>
    </location>
</feature>
<evidence type="ECO:0000313" key="9">
    <source>
        <dbReference type="EMBL" id="MBD2187354.1"/>
    </source>
</evidence>
<evidence type="ECO:0000259" key="8">
    <source>
        <dbReference type="Pfam" id="PF09335"/>
    </source>
</evidence>
<sequence length="250" mass="27613">MHFEFFSLEIIQGWIQQYGYWIVFFGIMLENAGIPLPGETITLVGGFLSGNGELRYPLVLVCTVIGAILGDSAGYWLGRWGGLPALEKIGKLFRMPSDEIAIAREKFRGSADRAVFFGRFIAILRIFAGPMAGLSGMPYPRFLFFNATGALVWGTVTTGVAYYAGTLIPLETLVSGVVKISSIILGAVLLWFATPPAFRWLKGKFTNWRSQNKPHPHKSQIPQPNLTSAQESSVLLPIADEKVMIRIDKE</sequence>
<evidence type="ECO:0000256" key="5">
    <source>
        <dbReference type="ARBA" id="ARBA00022989"/>
    </source>
</evidence>
<reference evidence="9 10" key="1">
    <citation type="journal article" date="2020" name="ISME J.">
        <title>Comparative genomics reveals insights into cyanobacterial evolution and habitat adaptation.</title>
        <authorList>
            <person name="Chen M.Y."/>
            <person name="Teng W.K."/>
            <person name="Zhao L."/>
            <person name="Hu C.X."/>
            <person name="Zhou Y.K."/>
            <person name="Han B.P."/>
            <person name="Song L.R."/>
            <person name="Shu W.S."/>
        </authorList>
    </citation>
    <scope>NUCLEOTIDE SEQUENCE [LARGE SCALE GENOMIC DNA]</scope>
    <source>
        <strain evidence="9 10">FACHB-723</strain>
    </source>
</reference>
<evidence type="ECO:0000256" key="2">
    <source>
        <dbReference type="ARBA" id="ARBA00010792"/>
    </source>
</evidence>
<keyword evidence="10" id="KW-1185">Reference proteome</keyword>
<keyword evidence="6 7" id="KW-0472">Membrane</keyword>
<feature type="transmembrane region" description="Helical" evidence="7">
    <location>
        <begin position="20"/>
        <end position="44"/>
    </location>
</feature>
<comment type="caution">
    <text evidence="9">The sequence shown here is derived from an EMBL/GenBank/DDBJ whole genome shotgun (WGS) entry which is preliminary data.</text>
</comment>
<feature type="domain" description="VTT" evidence="8">
    <location>
        <begin position="36"/>
        <end position="160"/>
    </location>
</feature>
<evidence type="ECO:0000313" key="10">
    <source>
        <dbReference type="Proteomes" id="UP000642094"/>
    </source>
</evidence>
<comment type="similarity">
    <text evidence="2">Belongs to the DedA family.</text>
</comment>
<evidence type="ECO:0000256" key="3">
    <source>
        <dbReference type="ARBA" id="ARBA00022475"/>
    </source>
</evidence>
<keyword evidence="3" id="KW-1003">Cell membrane</keyword>
<organism evidence="9 10">
    <name type="scientific">Pseudanabaena mucicola FACHB-723</name>
    <dbReference type="NCBI Taxonomy" id="2692860"/>
    <lineage>
        <taxon>Bacteria</taxon>
        <taxon>Bacillati</taxon>
        <taxon>Cyanobacteriota</taxon>
        <taxon>Cyanophyceae</taxon>
        <taxon>Pseudanabaenales</taxon>
        <taxon>Pseudanabaenaceae</taxon>
        <taxon>Pseudanabaena</taxon>
    </lineage>
</organism>
<gene>
    <name evidence="9" type="ORF">H6F41_04235</name>
</gene>
<evidence type="ECO:0000256" key="6">
    <source>
        <dbReference type="ARBA" id="ARBA00023136"/>
    </source>
</evidence>
<dbReference type="Pfam" id="PF09335">
    <property type="entry name" value="VTT_dom"/>
    <property type="match status" value="1"/>
</dbReference>
<protein>
    <submittedName>
        <fullName evidence="9">DedA family protein</fullName>
    </submittedName>
</protein>
<name>A0ABR7ZTP1_9CYAN</name>
<feature type="transmembrane region" description="Helical" evidence="7">
    <location>
        <begin position="176"/>
        <end position="194"/>
    </location>
</feature>
<dbReference type="Proteomes" id="UP000642094">
    <property type="component" value="Unassembled WGS sequence"/>
</dbReference>
<comment type="subcellular location">
    <subcellularLocation>
        <location evidence="1">Cell membrane</location>
        <topology evidence="1">Multi-pass membrane protein</topology>
    </subcellularLocation>
</comment>
<dbReference type="InterPro" id="IPR051311">
    <property type="entry name" value="DedA_domain"/>
</dbReference>
<dbReference type="RefSeq" id="WP_190402228.1">
    <property type="nucleotide sequence ID" value="NZ_JACJQB010000004.1"/>
</dbReference>
<evidence type="ECO:0000256" key="7">
    <source>
        <dbReference type="SAM" id="Phobius"/>
    </source>
</evidence>
<proteinExistence type="inferred from homology"/>
<dbReference type="InterPro" id="IPR032816">
    <property type="entry name" value="VTT_dom"/>
</dbReference>
<evidence type="ECO:0000256" key="4">
    <source>
        <dbReference type="ARBA" id="ARBA00022692"/>
    </source>
</evidence>
<evidence type="ECO:0000256" key="1">
    <source>
        <dbReference type="ARBA" id="ARBA00004651"/>
    </source>
</evidence>
<dbReference type="EMBL" id="JACJQB010000004">
    <property type="protein sequence ID" value="MBD2187354.1"/>
    <property type="molecule type" value="Genomic_DNA"/>
</dbReference>
<feature type="transmembrane region" description="Helical" evidence="7">
    <location>
        <begin position="116"/>
        <end position="135"/>
    </location>
</feature>
<feature type="transmembrane region" description="Helical" evidence="7">
    <location>
        <begin position="142"/>
        <end position="164"/>
    </location>
</feature>
<keyword evidence="5 7" id="KW-1133">Transmembrane helix</keyword>
<accession>A0ABR7ZTP1</accession>
<dbReference type="PANTHER" id="PTHR42709:SF6">
    <property type="entry name" value="UNDECAPRENYL PHOSPHATE TRANSPORTER A"/>
    <property type="match status" value="1"/>
</dbReference>
<dbReference type="PANTHER" id="PTHR42709">
    <property type="entry name" value="ALKALINE PHOSPHATASE LIKE PROTEIN"/>
    <property type="match status" value="1"/>
</dbReference>